<protein>
    <recommendedName>
        <fullName evidence="1">Core-binding (CB) domain-containing protein</fullName>
    </recommendedName>
</protein>
<evidence type="ECO:0000259" key="1">
    <source>
        <dbReference type="PROSITE" id="PS51900"/>
    </source>
</evidence>
<comment type="caution">
    <text evidence="2">The sequence shown here is derived from an EMBL/GenBank/DDBJ whole genome shotgun (WGS) entry which is preliminary data.</text>
</comment>
<accession>X1MV41</accession>
<reference evidence="2" key="1">
    <citation type="journal article" date="2014" name="Front. Microbiol.">
        <title>High frequency of phylogenetically diverse reductive dehalogenase-homologous genes in deep subseafloor sedimentary metagenomes.</title>
        <authorList>
            <person name="Kawai M."/>
            <person name="Futagami T."/>
            <person name="Toyoda A."/>
            <person name="Takaki Y."/>
            <person name="Nishi S."/>
            <person name="Hori S."/>
            <person name="Arai W."/>
            <person name="Tsubouchi T."/>
            <person name="Morono Y."/>
            <person name="Uchiyama I."/>
            <person name="Ito T."/>
            <person name="Fujiyama A."/>
            <person name="Inagaki F."/>
            <person name="Takami H."/>
        </authorList>
    </citation>
    <scope>NUCLEOTIDE SEQUENCE</scope>
    <source>
        <strain evidence="2">Expedition CK06-06</strain>
    </source>
</reference>
<dbReference type="AlphaFoldDB" id="X1MV41"/>
<gene>
    <name evidence="2" type="ORF">S06H3_33437</name>
</gene>
<feature type="domain" description="Core-binding (CB)" evidence="1">
    <location>
        <begin position="10"/>
        <end position="62"/>
    </location>
</feature>
<evidence type="ECO:0000313" key="2">
    <source>
        <dbReference type="EMBL" id="GAI21901.1"/>
    </source>
</evidence>
<dbReference type="EMBL" id="BARV01019955">
    <property type="protein sequence ID" value="GAI21901.1"/>
    <property type="molecule type" value="Genomic_DNA"/>
</dbReference>
<dbReference type="InterPro" id="IPR044068">
    <property type="entry name" value="CB"/>
</dbReference>
<organism evidence="2">
    <name type="scientific">marine sediment metagenome</name>
    <dbReference type="NCBI Taxonomy" id="412755"/>
    <lineage>
        <taxon>unclassified sequences</taxon>
        <taxon>metagenomes</taxon>
        <taxon>ecological metagenomes</taxon>
    </lineage>
</organism>
<proteinExistence type="predicted"/>
<feature type="non-terminal residue" evidence="2">
    <location>
        <position position="62"/>
    </location>
</feature>
<sequence length="62" mass="7393">MVTQTKQETLTLGEVSDRFLNRYGLSPKTRDYYHNILANLAWYARQNGWPEPIEEITRDHVR</sequence>
<dbReference type="PROSITE" id="PS51900">
    <property type="entry name" value="CB"/>
    <property type="match status" value="1"/>
</dbReference>
<name>X1MV41_9ZZZZ</name>